<organism evidence="3 4">
    <name type="scientific">Pseudonocardia parietis</name>
    <dbReference type="NCBI Taxonomy" id="570936"/>
    <lineage>
        <taxon>Bacteria</taxon>
        <taxon>Bacillati</taxon>
        <taxon>Actinomycetota</taxon>
        <taxon>Actinomycetes</taxon>
        <taxon>Pseudonocardiales</taxon>
        <taxon>Pseudonocardiaceae</taxon>
        <taxon>Pseudonocardia</taxon>
    </lineage>
</organism>
<gene>
    <name evidence="3" type="ORF">JOF36_000561</name>
</gene>
<dbReference type="Pfam" id="PF08044">
    <property type="entry name" value="DUF1707"/>
    <property type="match status" value="1"/>
</dbReference>
<dbReference type="EMBL" id="JAGINU010000001">
    <property type="protein sequence ID" value="MBP2364865.1"/>
    <property type="molecule type" value="Genomic_DNA"/>
</dbReference>
<evidence type="ECO:0000256" key="1">
    <source>
        <dbReference type="SAM" id="Phobius"/>
    </source>
</evidence>
<comment type="caution">
    <text evidence="3">The sequence shown here is derived from an EMBL/GenBank/DDBJ whole genome shotgun (WGS) entry which is preliminary data.</text>
</comment>
<protein>
    <recommendedName>
        <fullName evidence="2">DUF1707 domain-containing protein</fullName>
    </recommendedName>
</protein>
<dbReference type="RefSeq" id="WP_210024865.1">
    <property type="nucleotide sequence ID" value="NZ_JAGINU010000001.1"/>
</dbReference>
<evidence type="ECO:0000313" key="3">
    <source>
        <dbReference type="EMBL" id="MBP2364865.1"/>
    </source>
</evidence>
<feature type="transmembrane region" description="Helical" evidence="1">
    <location>
        <begin position="125"/>
        <end position="145"/>
    </location>
</feature>
<evidence type="ECO:0000259" key="2">
    <source>
        <dbReference type="Pfam" id="PF08044"/>
    </source>
</evidence>
<dbReference type="Proteomes" id="UP001519295">
    <property type="component" value="Unassembled WGS sequence"/>
</dbReference>
<keyword evidence="4" id="KW-1185">Reference proteome</keyword>
<proteinExistence type="predicted"/>
<dbReference type="InterPro" id="IPR012551">
    <property type="entry name" value="DUF1707_SHOCT-like"/>
</dbReference>
<feature type="domain" description="DUF1707" evidence="2">
    <location>
        <begin position="16"/>
        <end position="68"/>
    </location>
</feature>
<feature type="transmembrane region" description="Helical" evidence="1">
    <location>
        <begin position="101"/>
        <end position="119"/>
    </location>
</feature>
<sequence>MGEQQSDDRADGPALVRVSDAERQETAERLKLAHDEGRLSLIEYDQRLQGAFAATVRRDLDVLLADLPVVRRTDLPTVRAETAEVEKAEAQREYLKEWRSWAGTAVLLTGIWMVTAIASDDGLPFFWPIFPIGIWGAVLLANLFWGDD</sequence>
<keyword evidence="1" id="KW-0472">Membrane</keyword>
<keyword evidence="1" id="KW-0812">Transmembrane</keyword>
<keyword evidence="1" id="KW-1133">Transmembrane helix</keyword>
<reference evidence="3 4" key="1">
    <citation type="submission" date="2021-03" db="EMBL/GenBank/DDBJ databases">
        <title>Sequencing the genomes of 1000 actinobacteria strains.</title>
        <authorList>
            <person name="Klenk H.-P."/>
        </authorList>
    </citation>
    <scope>NUCLEOTIDE SEQUENCE [LARGE SCALE GENOMIC DNA]</scope>
    <source>
        <strain evidence="3 4">DSM 45256</strain>
    </source>
</reference>
<name>A0ABS4VLR6_9PSEU</name>
<evidence type="ECO:0000313" key="4">
    <source>
        <dbReference type="Proteomes" id="UP001519295"/>
    </source>
</evidence>
<accession>A0ABS4VLR6</accession>